<gene>
    <name evidence="1" type="ORF">FCL54_03545</name>
</gene>
<organism evidence="1 2">
    <name type="scientific">Exobacillus caeni</name>
    <dbReference type="NCBI Taxonomy" id="2574798"/>
    <lineage>
        <taxon>Bacteria</taxon>
        <taxon>Bacillati</taxon>
        <taxon>Bacillota</taxon>
        <taxon>Bacilli</taxon>
        <taxon>Bacillales</taxon>
        <taxon>Guptibacillaceae</taxon>
        <taxon>Exobacillus</taxon>
    </lineage>
</organism>
<dbReference type="EMBL" id="SWLG01000002">
    <property type="protein sequence ID" value="TLS38586.1"/>
    <property type="molecule type" value="Genomic_DNA"/>
</dbReference>
<dbReference type="Proteomes" id="UP000308230">
    <property type="component" value="Unassembled WGS sequence"/>
</dbReference>
<dbReference type="AlphaFoldDB" id="A0A5R9F8E3"/>
<sequence>MNRSEAINIQMTKDFNSILGGAERELLKALKNYTNLSQSEINNIMSDQTFIKNYLSKHCLDLFSLGWMIGLEESVNKFSARIEKMGAESKETLNELLVFLQNTFSTKIVIDIFHDIGLGFFNNGHYAGSQFK</sequence>
<proteinExistence type="predicted"/>
<accession>A0A5R9F8E3</accession>
<keyword evidence="2" id="KW-1185">Reference proteome</keyword>
<reference evidence="1 2" key="1">
    <citation type="submission" date="2019-04" db="EMBL/GenBank/DDBJ databases">
        <title>Bacillus caeni sp. nov., a bacterium isolated from mangrove sediment.</title>
        <authorList>
            <person name="Huang H."/>
            <person name="Mo K."/>
            <person name="Hu Y."/>
        </authorList>
    </citation>
    <scope>NUCLEOTIDE SEQUENCE [LARGE SCALE GENOMIC DNA]</scope>
    <source>
        <strain evidence="1 2">HB172195</strain>
    </source>
</reference>
<name>A0A5R9F8E3_9BACL</name>
<comment type="caution">
    <text evidence="1">The sequence shown here is derived from an EMBL/GenBank/DDBJ whole genome shotgun (WGS) entry which is preliminary data.</text>
</comment>
<dbReference type="RefSeq" id="WP_138123287.1">
    <property type="nucleotide sequence ID" value="NZ_SWLG01000002.1"/>
</dbReference>
<protein>
    <submittedName>
        <fullName evidence="1">Uncharacterized protein</fullName>
    </submittedName>
</protein>
<evidence type="ECO:0000313" key="2">
    <source>
        <dbReference type="Proteomes" id="UP000308230"/>
    </source>
</evidence>
<evidence type="ECO:0000313" key="1">
    <source>
        <dbReference type="EMBL" id="TLS38586.1"/>
    </source>
</evidence>